<gene>
    <name evidence="4" type="ORF">D3871_13875</name>
</gene>
<dbReference type="InterPro" id="IPR031636">
    <property type="entry name" value="PknG_TPR"/>
</dbReference>
<reference evidence="5" key="1">
    <citation type="submission" date="2018-09" db="EMBL/GenBank/DDBJ databases">
        <authorList>
            <person name="Zhu H."/>
        </authorList>
    </citation>
    <scope>NUCLEOTIDE SEQUENCE [LARGE SCALE GENOMIC DNA]</scope>
    <source>
        <strain evidence="5">K1R23-30</strain>
    </source>
</reference>
<dbReference type="Gene3D" id="1.25.40.10">
    <property type="entry name" value="Tetratricopeptide repeat domain"/>
    <property type="match status" value="1"/>
</dbReference>
<dbReference type="PROSITE" id="PS50005">
    <property type="entry name" value="TPR"/>
    <property type="match status" value="1"/>
</dbReference>
<proteinExistence type="predicted"/>
<evidence type="ECO:0000256" key="2">
    <source>
        <dbReference type="SAM" id="SignalP"/>
    </source>
</evidence>
<feature type="chain" id="PRO_5017467354" description="Protein kinase G tetratricopeptide repeat containing domain-containing protein" evidence="2">
    <location>
        <begin position="39"/>
        <end position="485"/>
    </location>
</feature>
<accession>A0A3A3FTI5</accession>
<keyword evidence="5" id="KW-1185">Reference proteome</keyword>
<evidence type="ECO:0000256" key="1">
    <source>
        <dbReference type="PROSITE-ProRule" id="PRU00339"/>
    </source>
</evidence>
<protein>
    <recommendedName>
        <fullName evidence="3">Protein kinase G tetratricopeptide repeat containing domain-containing protein</fullName>
    </recommendedName>
</protein>
<feature type="repeat" description="TPR" evidence="1">
    <location>
        <begin position="100"/>
        <end position="133"/>
    </location>
</feature>
<dbReference type="OrthoDB" id="8768878at2"/>
<keyword evidence="2" id="KW-0732">Signal</keyword>
<dbReference type="Pfam" id="PF16918">
    <property type="entry name" value="PknG_TPR"/>
    <property type="match status" value="1"/>
</dbReference>
<keyword evidence="1" id="KW-0802">TPR repeat</keyword>
<name>A0A3A3FTI5_9BURK</name>
<feature type="signal peptide" evidence="2">
    <location>
        <begin position="1"/>
        <end position="38"/>
    </location>
</feature>
<dbReference type="InterPro" id="IPR019734">
    <property type="entry name" value="TPR_rpt"/>
</dbReference>
<dbReference type="RefSeq" id="WP_119769430.1">
    <property type="nucleotide sequence ID" value="NZ_QYUO01000001.1"/>
</dbReference>
<sequence>MKDLLSVDRWRCALASVSAPVLLAAVAVAGVLPPPSFAQSQPDAPAAQPKPVAASSTSMDGIATEDLAPYPEVRAHLDLGNVPAALTALQTRERQHSDDPNYFNLVGILALKLADYATAVTAFERVVLMQPENAGAWLDLAIASAETGNAAGANAYFDYVETQFNPPPLVNVIISRYRARMAARAHISPWQISADAMFGVDSNANSGLQNLAIPITEQGERFDYLLDPTFQARSDRYIQAGVNARYRQTLGENTLDLSAGLRTRDYVHENSFSTVSANLSAGLYRATTFGDAAALLHYENLWLGGSSLLRNVRAVAQIEHPVENCRIGFSAESEWRRYADRRIFDANILWGQAGVACDFKLEAIPVQTILIGRAGFDDPVYDRAGGETRHTELIAQFAMPIAWGARLEFTTTFAKAVDREGYSALLEDNAARRLNRRNIRLGVTVPFTPVSDVMVLAEDNRFQSNLALFRQSGQSISVGYRYRFH</sequence>
<dbReference type="Proteomes" id="UP000265955">
    <property type="component" value="Unassembled WGS sequence"/>
</dbReference>
<dbReference type="InterPro" id="IPR011990">
    <property type="entry name" value="TPR-like_helical_dom_sf"/>
</dbReference>
<dbReference type="EMBL" id="QYUO01000001">
    <property type="protein sequence ID" value="RJF99492.1"/>
    <property type="molecule type" value="Genomic_DNA"/>
</dbReference>
<organism evidence="4 5">
    <name type="scientific">Noviherbaspirillum saxi</name>
    <dbReference type="NCBI Taxonomy" id="2320863"/>
    <lineage>
        <taxon>Bacteria</taxon>
        <taxon>Pseudomonadati</taxon>
        <taxon>Pseudomonadota</taxon>
        <taxon>Betaproteobacteria</taxon>
        <taxon>Burkholderiales</taxon>
        <taxon>Oxalobacteraceae</taxon>
        <taxon>Noviherbaspirillum</taxon>
    </lineage>
</organism>
<evidence type="ECO:0000259" key="3">
    <source>
        <dbReference type="Pfam" id="PF16918"/>
    </source>
</evidence>
<comment type="caution">
    <text evidence="4">The sequence shown here is derived from an EMBL/GenBank/DDBJ whole genome shotgun (WGS) entry which is preliminary data.</text>
</comment>
<evidence type="ECO:0000313" key="5">
    <source>
        <dbReference type="Proteomes" id="UP000265955"/>
    </source>
</evidence>
<dbReference type="SUPFAM" id="SSF48452">
    <property type="entry name" value="TPR-like"/>
    <property type="match status" value="1"/>
</dbReference>
<evidence type="ECO:0000313" key="4">
    <source>
        <dbReference type="EMBL" id="RJF99492.1"/>
    </source>
</evidence>
<feature type="domain" description="Protein kinase G tetratricopeptide repeat containing" evidence="3">
    <location>
        <begin position="68"/>
        <end position="160"/>
    </location>
</feature>
<dbReference type="AlphaFoldDB" id="A0A3A3FTI5"/>